<feature type="compositionally biased region" description="Basic residues" evidence="2">
    <location>
        <begin position="16"/>
        <end position="27"/>
    </location>
</feature>
<proteinExistence type="inferred from homology"/>
<sequence>MADNEQKTLEDFFAKKDKKKRKEKTKKHGDVVSASAAVAVVAGESSSAGAFVGAGGVVGPTGGPTPAGPTRKAKKDKEKMVKSEGMECPVVKEEEEWKEFEQKETDYSGLRIQALQVGEDLPEEDGESKEEKESEVGGDGFQREGERGEGPWNKSSANTPAASVEVSESRSTPGVVGGVYRPPGYRSTPHHPRRGPQAPPEISSEAQFPSLQAATKTESRRERDLERTFETVKHRMRAREDDKSKPLELELGNQFAVLGD</sequence>
<feature type="region of interest" description="Disordered" evidence="2">
    <location>
        <begin position="56"/>
        <end position="260"/>
    </location>
</feature>
<comment type="similarity">
    <text evidence="1">Belongs to the CDV3 family.</text>
</comment>
<keyword evidence="4" id="KW-1185">Reference proteome</keyword>
<feature type="region of interest" description="Disordered" evidence="2">
    <location>
        <begin position="1"/>
        <end position="31"/>
    </location>
</feature>
<dbReference type="OMA" id="TSGPWNK"/>
<dbReference type="GO" id="GO:0005737">
    <property type="term" value="C:cytoplasm"/>
    <property type="evidence" value="ECO:0007669"/>
    <property type="project" value="TreeGrafter"/>
</dbReference>
<dbReference type="Ensembl" id="ENSEBUT00000009468.1">
    <property type="protein sequence ID" value="ENSEBUP00000008953.1"/>
    <property type="gene ID" value="ENSEBUG00000005782.1"/>
</dbReference>
<feature type="compositionally biased region" description="Basic and acidic residues" evidence="2">
    <location>
        <begin position="217"/>
        <end position="248"/>
    </location>
</feature>
<name>A0A8C4Q2B6_EPTBU</name>
<accession>A0A8C4Q2B6</accession>
<feature type="compositionally biased region" description="Polar residues" evidence="2">
    <location>
        <begin position="204"/>
        <end position="216"/>
    </location>
</feature>
<dbReference type="Proteomes" id="UP000694388">
    <property type="component" value="Unplaced"/>
</dbReference>
<dbReference type="PANTHER" id="PTHR16284">
    <property type="entry name" value="PROTEIN CDV3 HOMOLOG"/>
    <property type="match status" value="1"/>
</dbReference>
<reference evidence="3" key="1">
    <citation type="submission" date="2025-08" db="UniProtKB">
        <authorList>
            <consortium name="Ensembl"/>
        </authorList>
    </citation>
    <scope>IDENTIFICATION</scope>
</reference>
<feature type="compositionally biased region" description="Basic and acidic residues" evidence="2">
    <location>
        <begin position="75"/>
        <end position="85"/>
    </location>
</feature>
<dbReference type="GeneTree" id="ENSGT00390000000805"/>
<protein>
    <submittedName>
        <fullName evidence="3">Carnitine deficiency-associated gene expressed in ventricle 3</fullName>
    </submittedName>
</protein>
<evidence type="ECO:0000313" key="4">
    <source>
        <dbReference type="Proteomes" id="UP000694388"/>
    </source>
</evidence>
<feature type="compositionally biased region" description="Basic and acidic residues" evidence="2">
    <location>
        <begin position="1"/>
        <end position="15"/>
    </location>
</feature>
<evidence type="ECO:0000256" key="1">
    <source>
        <dbReference type="ARBA" id="ARBA00006062"/>
    </source>
</evidence>
<dbReference type="InterPro" id="IPR026806">
    <property type="entry name" value="CDV3"/>
</dbReference>
<evidence type="ECO:0000256" key="2">
    <source>
        <dbReference type="SAM" id="MobiDB-lite"/>
    </source>
</evidence>
<evidence type="ECO:0000313" key="3">
    <source>
        <dbReference type="Ensembl" id="ENSEBUP00000008953.1"/>
    </source>
</evidence>
<dbReference type="PANTHER" id="PTHR16284:SF13">
    <property type="entry name" value="PROTEIN CDV3 HOMOLOG"/>
    <property type="match status" value="1"/>
</dbReference>
<feature type="compositionally biased region" description="Basic and acidic residues" evidence="2">
    <location>
        <begin position="129"/>
        <end position="149"/>
    </location>
</feature>
<dbReference type="AlphaFoldDB" id="A0A8C4Q2B6"/>
<reference evidence="3" key="2">
    <citation type="submission" date="2025-09" db="UniProtKB">
        <authorList>
            <consortium name="Ensembl"/>
        </authorList>
    </citation>
    <scope>IDENTIFICATION</scope>
</reference>
<dbReference type="Pfam" id="PF15359">
    <property type="entry name" value="CDV3"/>
    <property type="match status" value="1"/>
</dbReference>
<organism evidence="3 4">
    <name type="scientific">Eptatretus burgeri</name>
    <name type="common">Inshore hagfish</name>
    <dbReference type="NCBI Taxonomy" id="7764"/>
    <lineage>
        <taxon>Eukaryota</taxon>
        <taxon>Metazoa</taxon>
        <taxon>Chordata</taxon>
        <taxon>Craniata</taxon>
        <taxon>Vertebrata</taxon>
        <taxon>Cyclostomata</taxon>
        <taxon>Myxini</taxon>
        <taxon>Myxiniformes</taxon>
        <taxon>Myxinidae</taxon>
        <taxon>Eptatretinae</taxon>
        <taxon>Eptatretus</taxon>
    </lineage>
</organism>